<dbReference type="Proteomes" id="UP000885690">
    <property type="component" value="Unassembled WGS sequence"/>
</dbReference>
<proteinExistence type="predicted"/>
<dbReference type="AlphaFoldDB" id="A0A7C0Y8J9"/>
<dbReference type="InterPro" id="IPR027417">
    <property type="entry name" value="P-loop_NTPase"/>
</dbReference>
<protein>
    <recommendedName>
        <fullName evidence="1">KAP NTPase domain-containing protein</fullName>
    </recommendedName>
</protein>
<name>A0A7C0Y8J9_9BACT</name>
<dbReference type="EMBL" id="DQWS01000046">
    <property type="protein sequence ID" value="HDD52657.1"/>
    <property type="molecule type" value="Genomic_DNA"/>
</dbReference>
<evidence type="ECO:0000259" key="1">
    <source>
        <dbReference type="Pfam" id="PF07693"/>
    </source>
</evidence>
<dbReference type="CDD" id="cd02019">
    <property type="entry name" value="NK"/>
    <property type="match status" value="1"/>
</dbReference>
<organism evidence="2">
    <name type="scientific">Thermosulfidibacter takaii</name>
    <dbReference type="NCBI Taxonomy" id="412593"/>
    <lineage>
        <taxon>Bacteria</taxon>
        <taxon>Pseudomonadati</taxon>
        <taxon>Thermosulfidibacterota</taxon>
        <taxon>Thermosulfidibacteria</taxon>
        <taxon>Thermosulfidibacterales</taxon>
        <taxon>Thermosulfidibacteraceae</taxon>
    </lineage>
</organism>
<accession>A0A7C0Y8J9</accession>
<dbReference type="Gene3D" id="3.40.50.300">
    <property type="entry name" value="P-loop containing nucleotide triphosphate hydrolases"/>
    <property type="match status" value="1"/>
</dbReference>
<dbReference type="SUPFAM" id="SSF52540">
    <property type="entry name" value="P-loop containing nucleoside triphosphate hydrolases"/>
    <property type="match status" value="1"/>
</dbReference>
<evidence type="ECO:0000313" key="2">
    <source>
        <dbReference type="EMBL" id="HDD52657.1"/>
    </source>
</evidence>
<dbReference type="Pfam" id="PF07693">
    <property type="entry name" value="KAP_NTPase"/>
    <property type="match status" value="1"/>
</dbReference>
<gene>
    <name evidence="2" type="ORF">ENF32_01135</name>
</gene>
<dbReference type="InterPro" id="IPR011646">
    <property type="entry name" value="KAP_P-loop"/>
</dbReference>
<reference evidence="2" key="1">
    <citation type="journal article" date="2020" name="mSystems">
        <title>Genome- and Community-Level Interaction Insights into Carbon Utilization and Element Cycling Functions of Hydrothermarchaeota in Hydrothermal Sediment.</title>
        <authorList>
            <person name="Zhou Z."/>
            <person name="Liu Y."/>
            <person name="Xu W."/>
            <person name="Pan J."/>
            <person name="Luo Z.H."/>
            <person name="Li M."/>
        </authorList>
    </citation>
    <scope>NUCLEOTIDE SEQUENCE [LARGE SCALE GENOMIC DNA]</scope>
    <source>
        <strain evidence="2">HyVt-115</strain>
    </source>
</reference>
<comment type="caution">
    <text evidence="2">The sequence shown here is derived from an EMBL/GenBank/DDBJ whole genome shotgun (WGS) entry which is preliminary data.</text>
</comment>
<feature type="domain" description="KAP NTPase" evidence="1">
    <location>
        <begin position="44"/>
        <end position="290"/>
    </location>
</feature>
<sequence length="425" mass="48753">MILDRPLEPMSLLEEENEKEKLAIILSSIESLLGNSSSERTTLPGSITIAITGDWGSGKTTYLKALESYFRDYRKVPVLFFEAWKFQGDQDPLVSLLLAIKEMRGLKGLAKARLSRILKPLLVSGLTLTDLAMKTALSTGIEDMEKMFKLVEKEGLRLASRTRDNMELLKRTLKEITANHLPPSTDDTANKAWAEFCQSQGITPASSRPFVLIVDDLDRLIPREAFSMIETLRFYFDIENVLIIMGLNDELLNKYVKIRYMLKDESGENFIEKIFQWNYELSYTELNGLHIKSLGTLLSEEEMETLKDLLNSLDNLTHRKWVKLVNRIEKKLLATKDQAERASILPHIVFTAVLKELYPQFESYSRKFPGIAQTLLIQDTPGHLVYKVEEALGRINKDKTCLEFPRENFDNIKDRINRLLGEKEI</sequence>